<evidence type="ECO:0000256" key="2">
    <source>
        <dbReference type="ARBA" id="ARBA00008764"/>
    </source>
</evidence>
<sequence>MKSGTVNANNVPKRSARNVFGKDDRVAVTLSSDPWRTIGYVYPPGCTGTLVGEDLVLTAAHCVIHHDTNKLRYNKISFYPNMINQESNKPSDVIHVWHGNYPKQEGDWALLRLNLSLATNGTHVGYSGDFMSGKTAGAHVSCKIVKKGNGNGVYLHNCDTTIGASGGPIFALWAGRPYIYALAVAERRPGDESLYLDNYSDEYANIAIWSQSIGDTIAKLRDIVYNAIFKVLDTTGYADTDQMHTVLRGAFRQLDMV</sequence>
<dbReference type="InterPro" id="IPR001254">
    <property type="entry name" value="Trypsin_dom"/>
</dbReference>
<comment type="caution">
    <text evidence="10">The sequence shown here is derived from an EMBL/GenBank/DDBJ whole genome shotgun (WGS) entry which is preliminary data.</text>
</comment>
<evidence type="ECO:0000259" key="8">
    <source>
        <dbReference type="Pfam" id="PF00089"/>
    </source>
</evidence>
<keyword evidence="6 7" id="KW-0720">Serine protease</keyword>
<dbReference type="PRINTS" id="PR00839">
    <property type="entry name" value="V8PROTEASE"/>
</dbReference>
<protein>
    <recommendedName>
        <fullName evidence="7">Serine protease</fullName>
        <ecNumber evidence="7">3.4.21.-</ecNumber>
    </recommendedName>
</protein>
<evidence type="ECO:0000313" key="12">
    <source>
        <dbReference type="EMBL" id="CAF4166175.1"/>
    </source>
</evidence>
<organism evidence="10 13">
    <name type="scientific">Didymodactylos carnosus</name>
    <dbReference type="NCBI Taxonomy" id="1234261"/>
    <lineage>
        <taxon>Eukaryota</taxon>
        <taxon>Metazoa</taxon>
        <taxon>Spiralia</taxon>
        <taxon>Gnathifera</taxon>
        <taxon>Rotifera</taxon>
        <taxon>Eurotatoria</taxon>
        <taxon>Bdelloidea</taxon>
        <taxon>Philodinida</taxon>
        <taxon>Philodinidae</taxon>
        <taxon>Didymodactylos</taxon>
    </lineage>
</organism>
<dbReference type="EMBL" id="CAJNOK010004618">
    <property type="protein sequence ID" value="CAF0943621.1"/>
    <property type="molecule type" value="Genomic_DNA"/>
</dbReference>
<evidence type="ECO:0000256" key="7">
    <source>
        <dbReference type="RuleBase" id="RU004296"/>
    </source>
</evidence>
<dbReference type="EMBL" id="CAJNOQ010013388">
    <property type="protein sequence ID" value="CAF1320721.1"/>
    <property type="molecule type" value="Genomic_DNA"/>
</dbReference>
<evidence type="ECO:0000313" key="9">
    <source>
        <dbReference type="EMBL" id="CAF0943621.1"/>
    </source>
</evidence>
<dbReference type="PANTHER" id="PTHR15462:SF8">
    <property type="entry name" value="SERINE PROTEASE"/>
    <property type="match status" value="1"/>
</dbReference>
<evidence type="ECO:0000256" key="5">
    <source>
        <dbReference type="ARBA" id="ARBA00022801"/>
    </source>
</evidence>
<keyword evidence="3 7" id="KW-0645">Protease</keyword>
<dbReference type="Proteomes" id="UP000681722">
    <property type="component" value="Unassembled WGS sequence"/>
</dbReference>
<reference evidence="10" key="1">
    <citation type="submission" date="2021-02" db="EMBL/GenBank/DDBJ databases">
        <authorList>
            <person name="Nowell W R."/>
        </authorList>
    </citation>
    <scope>NUCLEOTIDE SEQUENCE</scope>
</reference>
<dbReference type="Gene3D" id="2.40.10.10">
    <property type="entry name" value="Trypsin-like serine proteases"/>
    <property type="match status" value="2"/>
</dbReference>
<accession>A0A815EXL5</accession>
<feature type="domain" description="Peptidase S1" evidence="8">
    <location>
        <begin position="44"/>
        <end position="150"/>
    </location>
</feature>
<dbReference type="SUPFAM" id="SSF50494">
    <property type="entry name" value="Trypsin-like serine proteases"/>
    <property type="match status" value="1"/>
</dbReference>
<dbReference type="EC" id="3.4.21.-" evidence="7"/>
<dbReference type="EMBL" id="CAJOBA010004623">
    <property type="protein sequence ID" value="CAF3718400.1"/>
    <property type="molecule type" value="Genomic_DNA"/>
</dbReference>
<comment type="similarity">
    <text evidence="2 7">Belongs to the peptidase S1B family.</text>
</comment>
<gene>
    <name evidence="10" type="ORF">GPM918_LOCUS29459</name>
    <name evidence="9" type="ORF">OVA965_LOCUS11768</name>
    <name evidence="12" type="ORF">SRO942_LOCUS30040</name>
    <name evidence="11" type="ORF">TMI583_LOCUS11772</name>
</gene>
<keyword evidence="4" id="KW-0732">Signal</keyword>
<dbReference type="Proteomes" id="UP000682733">
    <property type="component" value="Unassembled WGS sequence"/>
</dbReference>
<dbReference type="InterPro" id="IPR009003">
    <property type="entry name" value="Peptidase_S1_PA"/>
</dbReference>
<evidence type="ECO:0000256" key="4">
    <source>
        <dbReference type="ARBA" id="ARBA00022729"/>
    </source>
</evidence>
<keyword evidence="13" id="KW-1185">Reference proteome</keyword>
<evidence type="ECO:0000313" key="13">
    <source>
        <dbReference type="Proteomes" id="UP000663829"/>
    </source>
</evidence>
<proteinExistence type="inferred from homology"/>
<evidence type="ECO:0000256" key="6">
    <source>
        <dbReference type="ARBA" id="ARBA00022825"/>
    </source>
</evidence>
<dbReference type="InterPro" id="IPR050966">
    <property type="entry name" value="Glutamyl_endopeptidase"/>
</dbReference>
<comment type="similarity">
    <text evidence="1">Belongs to the peptidase S1 family.</text>
</comment>
<dbReference type="OrthoDB" id="10037376at2759"/>
<dbReference type="GO" id="GO:0004252">
    <property type="term" value="F:serine-type endopeptidase activity"/>
    <property type="evidence" value="ECO:0007669"/>
    <property type="project" value="InterPro"/>
</dbReference>
<dbReference type="AlphaFoldDB" id="A0A815EXL5"/>
<keyword evidence="5 7" id="KW-0378">Hydrolase</keyword>
<name>A0A815EXL5_9BILA</name>
<dbReference type="Proteomes" id="UP000663829">
    <property type="component" value="Unassembled WGS sequence"/>
</dbReference>
<evidence type="ECO:0000256" key="1">
    <source>
        <dbReference type="ARBA" id="ARBA00007664"/>
    </source>
</evidence>
<dbReference type="Pfam" id="PF00089">
    <property type="entry name" value="Trypsin"/>
    <property type="match status" value="1"/>
</dbReference>
<evidence type="ECO:0000313" key="11">
    <source>
        <dbReference type="EMBL" id="CAF3718400.1"/>
    </source>
</evidence>
<evidence type="ECO:0000313" key="10">
    <source>
        <dbReference type="EMBL" id="CAF1320721.1"/>
    </source>
</evidence>
<evidence type="ECO:0000256" key="3">
    <source>
        <dbReference type="ARBA" id="ARBA00022670"/>
    </source>
</evidence>
<dbReference type="EMBL" id="CAJOBC010047488">
    <property type="protein sequence ID" value="CAF4166175.1"/>
    <property type="molecule type" value="Genomic_DNA"/>
</dbReference>
<dbReference type="Proteomes" id="UP000677228">
    <property type="component" value="Unassembled WGS sequence"/>
</dbReference>
<dbReference type="PANTHER" id="PTHR15462">
    <property type="entry name" value="SERINE PROTEASE"/>
    <property type="match status" value="1"/>
</dbReference>
<dbReference type="InterPro" id="IPR018114">
    <property type="entry name" value="TRYPSIN_HIS"/>
</dbReference>
<dbReference type="PROSITE" id="PS00134">
    <property type="entry name" value="TRYPSIN_HIS"/>
    <property type="match status" value="1"/>
</dbReference>
<dbReference type="GO" id="GO:0006508">
    <property type="term" value="P:proteolysis"/>
    <property type="evidence" value="ECO:0007669"/>
    <property type="project" value="UniProtKB-KW"/>
</dbReference>
<dbReference type="InterPro" id="IPR008256">
    <property type="entry name" value="Peptidase_S1B"/>
</dbReference>
<dbReference type="InterPro" id="IPR043504">
    <property type="entry name" value="Peptidase_S1_PA_chymotrypsin"/>
</dbReference>